<reference evidence="1 2" key="1">
    <citation type="submission" date="2019-12" db="EMBL/GenBank/DDBJ databases">
        <title>Complete genome sequence of Mycolicibacterium xenopi str. JCM15661T.</title>
        <authorList>
            <person name="Yoshida M."/>
            <person name="Fukano H."/>
            <person name="Asakura T."/>
            <person name="Hoshino Y."/>
        </authorList>
    </citation>
    <scope>NUCLEOTIDE SEQUENCE [LARGE SCALE GENOMIC DNA]</scope>
    <source>
        <strain evidence="1 2">JCM 15661T</strain>
    </source>
</reference>
<evidence type="ECO:0000313" key="2">
    <source>
        <dbReference type="Proteomes" id="UP000464624"/>
    </source>
</evidence>
<dbReference type="Proteomes" id="UP000464624">
    <property type="component" value="Chromosome"/>
</dbReference>
<accession>A0AAD1H2S4</accession>
<gene>
    <name evidence="1" type="ORF">MYXE_31410</name>
</gene>
<organism evidence="1 2">
    <name type="scientific">Mycobacterium xenopi</name>
    <dbReference type="NCBI Taxonomy" id="1789"/>
    <lineage>
        <taxon>Bacteria</taxon>
        <taxon>Bacillati</taxon>
        <taxon>Actinomycetota</taxon>
        <taxon>Actinomycetes</taxon>
        <taxon>Mycobacteriales</taxon>
        <taxon>Mycobacteriaceae</taxon>
        <taxon>Mycobacterium</taxon>
    </lineage>
</organism>
<dbReference type="EMBL" id="AP022314">
    <property type="protein sequence ID" value="BBU23351.1"/>
    <property type="molecule type" value="Genomic_DNA"/>
</dbReference>
<proteinExistence type="predicted"/>
<protein>
    <submittedName>
        <fullName evidence="1">Uncharacterized protein</fullName>
    </submittedName>
</protein>
<dbReference type="RefSeq" id="WP_332102145.1">
    <property type="nucleotide sequence ID" value="NZ_AP022314.1"/>
</dbReference>
<evidence type="ECO:0000313" key="1">
    <source>
        <dbReference type="EMBL" id="BBU23351.1"/>
    </source>
</evidence>
<sequence length="129" mass="14329">MQYAFDLLSPTEPPQRRCVVVRTAFQGPGARDGFELVTRAVTDGRYTVDLDLTRPECGRLRQSFVFAVHLGDRSATLLLRDGFVTEEFIDLAGKPDRDVAEETRLDELKADLAGRLLAVPADCVYEVVA</sequence>
<name>A0AAD1H2S4_MYCXE</name>
<dbReference type="AlphaFoldDB" id="A0AAD1H2S4"/>
<dbReference type="KEGG" id="mxe:MYXE_31410"/>